<reference evidence="2" key="1">
    <citation type="submission" date="2018-05" db="EMBL/GenBank/DDBJ databases">
        <title>Genome Sequencing of selected type strains of the family Eggerthellaceae.</title>
        <authorList>
            <person name="Danylec N."/>
            <person name="Stoll D.A."/>
            <person name="Doetsch A."/>
            <person name="Huch M."/>
        </authorList>
    </citation>
    <scope>NUCLEOTIDE SEQUENCE [LARGE SCALE GENOMIC DNA]</scope>
    <source>
        <strain evidence="2">DSM 22006</strain>
    </source>
</reference>
<name>A0A3N0I6R3_9ACTN</name>
<gene>
    <name evidence="1" type="ORF">DMP05_09415</name>
</gene>
<protein>
    <submittedName>
        <fullName evidence="1">Uncharacterized protein</fullName>
    </submittedName>
</protein>
<sequence length="491" mass="56549">MSGLSLESVLLEYGASEVSAMDVYSDIFQLGYGFIQTEGEPGGLHKANPIILGSFGGHYDSDGKLVGDRRRRRILLEDTFEETLAEFRDANWAITNGLTYWGRANTADAQSKMCAMIFDLDGQDDGTLTAFLYNCRSDYPVYPEPNYIILSGHNVHLYYVLEEPADLYPNTKSLLKDMKYHLTDRMWNKYTSREWEHPQHQGINQGFRVIGGKTKDGGTVRAFRVNTHPFSLEELNDFLPPEQQVDLSKKWRETRYTLEQAKERFPEWYEKVIVNGGRADGSWDAKEDLYNWWLRKIRAGATFSHRYFCLMALAIYAVKCGITDRERVKADMDSLVPFLDSVDTEHPFGNDHEVENALECLDLRYKKFPIKDLERISGIAIPKNKRNYRKQPQHMEYLNGLRKMRRDVLGENEYENSGRPKGSGEKRELIRSYAREHPDANHSDIAKALGVSRSTVIKWLRDWKCDTDGLPDGAWYEGGHIHVDMTEPKAD</sequence>
<comment type="caution">
    <text evidence="1">The sequence shown here is derived from an EMBL/GenBank/DDBJ whole genome shotgun (WGS) entry which is preliminary data.</text>
</comment>
<dbReference type="Proteomes" id="UP000271472">
    <property type="component" value="Unassembled WGS sequence"/>
</dbReference>
<evidence type="ECO:0000313" key="1">
    <source>
        <dbReference type="EMBL" id="RNM32724.1"/>
    </source>
</evidence>
<proteinExistence type="predicted"/>
<keyword evidence="2" id="KW-1185">Reference proteome</keyword>
<dbReference type="Gene3D" id="1.10.10.60">
    <property type="entry name" value="Homeodomain-like"/>
    <property type="match status" value="1"/>
</dbReference>
<dbReference type="EMBL" id="QIBZ01000026">
    <property type="protein sequence ID" value="RNM32724.1"/>
    <property type="molecule type" value="Genomic_DNA"/>
</dbReference>
<organism evidence="1 2">
    <name type="scientific">Slackia isoflavoniconvertens</name>
    <dbReference type="NCBI Taxonomy" id="572010"/>
    <lineage>
        <taxon>Bacteria</taxon>
        <taxon>Bacillati</taxon>
        <taxon>Actinomycetota</taxon>
        <taxon>Coriobacteriia</taxon>
        <taxon>Eggerthellales</taxon>
        <taxon>Eggerthellaceae</taxon>
        <taxon>Slackia</taxon>
    </lineage>
</organism>
<accession>A0A3N0I6R3</accession>
<evidence type="ECO:0000313" key="2">
    <source>
        <dbReference type="Proteomes" id="UP000271472"/>
    </source>
</evidence>
<dbReference type="AlphaFoldDB" id="A0A3N0I6R3"/>
<dbReference type="Pfam" id="PF13384">
    <property type="entry name" value="HTH_23"/>
    <property type="match status" value="1"/>
</dbReference>